<evidence type="ECO:0000313" key="1">
    <source>
        <dbReference type="EMBL" id="CAG8477645.1"/>
    </source>
</evidence>
<accession>A0ACA9KJM9</accession>
<keyword evidence="2" id="KW-1185">Reference proteome</keyword>
<protein>
    <submittedName>
        <fullName evidence="1">12310_t:CDS:1</fullName>
    </submittedName>
</protein>
<gene>
    <name evidence="1" type="ORF">ACOLOM_LOCUS1863</name>
</gene>
<reference evidence="1" key="1">
    <citation type="submission" date="2021-06" db="EMBL/GenBank/DDBJ databases">
        <authorList>
            <person name="Kallberg Y."/>
            <person name="Tangrot J."/>
            <person name="Rosling A."/>
        </authorList>
    </citation>
    <scope>NUCLEOTIDE SEQUENCE</scope>
    <source>
        <strain evidence="1">CL356</strain>
    </source>
</reference>
<sequence>MPAFTQVQWEETVIREVVRVLAVGGYLELCEYELCQNCGPVFEKLLSSRREMLTKMGINPDISQLLGKFVNDTRQFDQIQHDKRVIPVGKSWAGKIGEVGKDDIYTRMLAIKPVLFQFMGITSEEYDEMMEKSIDEFDEYQTFFVTCRWYAKKVNL</sequence>
<comment type="caution">
    <text evidence="1">The sequence shown here is derived from an EMBL/GenBank/DDBJ whole genome shotgun (WGS) entry which is preliminary data.</text>
</comment>
<organism evidence="1 2">
    <name type="scientific">Acaulospora colombiana</name>
    <dbReference type="NCBI Taxonomy" id="27376"/>
    <lineage>
        <taxon>Eukaryota</taxon>
        <taxon>Fungi</taxon>
        <taxon>Fungi incertae sedis</taxon>
        <taxon>Mucoromycota</taxon>
        <taxon>Glomeromycotina</taxon>
        <taxon>Glomeromycetes</taxon>
        <taxon>Diversisporales</taxon>
        <taxon>Acaulosporaceae</taxon>
        <taxon>Acaulospora</taxon>
    </lineage>
</organism>
<dbReference type="Proteomes" id="UP000789525">
    <property type="component" value="Unassembled WGS sequence"/>
</dbReference>
<evidence type="ECO:0000313" key="2">
    <source>
        <dbReference type="Proteomes" id="UP000789525"/>
    </source>
</evidence>
<dbReference type="EMBL" id="CAJVPT010002234">
    <property type="protein sequence ID" value="CAG8477645.1"/>
    <property type="molecule type" value="Genomic_DNA"/>
</dbReference>
<name>A0ACA9KJM9_9GLOM</name>
<proteinExistence type="predicted"/>